<reference evidence="1 2" key="2">
    <citation type="submission" date="2019-01" db="EMBL/GenBank/DDBJ databases">
        <title>The decoding of complex shrimp genome reveals the adaptation for benthos swimmer, frequently molting mechanism and breeding impact on genome.</title>
        <authorList>
            <person name="Sun Y."/>
            <person name="Gao Y."/>
            <person name="Yu Y."/>
        </authorList>
    </citation>
    <scope>NUCLEOTIDE SEQUENCE [LARGE SCALE GENOMIC DNA]</scope>
    <source>
        <tissue evidence="1">Muscle</tissue>
    </source>
</reference>
<dbReference type="Proteomes" id="UP000283509">
    <property type="component" value="Unassembled WGS sequence"/>
</dbReference>
<organism evidence="1 2">
    <name type="scientific">Penaeus vannamei</name>
    <name type="common">Whiteleg shrimp</name>
    <name type="synonym">Litopenaeus vannamei</name>
    <dbReference type="NCBI Taxonomy" id="6689"/>
    <lineage>
        <taxon>Eukaryota</taxon>
        <taxon>Metazoa</taxon>
        <taxon>Ecdysozoa</taxon>
        <taxon>Arthropoda</taxon>
        <taxon>Crustacea</taxon>
        <taxon>Multicrustacea</taxon>
        <taxon>Malacostraca</taxon>
        <taxon>Eumalacostraca</taxon>
        <taxon>Eucarida</taxon>
        <taxon>Decapoda</taxon>
        <taxon>Dendrobranchiata</taxon>
        <taxon>Penaeoidea</taxon>
        <taxon>Penaeidae</taxon>
        <taxon>Penaeus</taxon>
    </lineage>
</organism>
<reference evidence="1 2" key="1">
    <citation type="submission" date="2018-04" db="EMBL/GenBank/DDBJ databases">
        <authorList>
            <person name="Zhang X."/>
            <person name="Yuan J."/>
            <person name="Li F."/>
            <person name="Xiang J."/>
        </authorList>
    </citation>
    <scope>NUCLEOTIDE SEQUENCE [LARGE SCALE GENOMIC DNA]</scope>
    <source>
        <tissue evidence="1">Muscle</tissue>
    </source>
</reference>
<proteinExistence type="predicted"/>
<evidence type="ECO:0000313" key="1">
    <source>
        <dbReference type="EMBL" id="ROT85056.1"/>
    </source>
</evidence>
<name>A0A3R7QNR7_PENVA</name>
<accession>A0A3R7QNR7</accession>
<evidence type="ECO:0000313" key="2">
    <source>
        <dbReference type="Proteomes" id="UP000283509"/>
    </source>
</evidence>
<dbReference type="AlphaFoldDB" id="A0A3R7QNR7"/>
<dbReference type="EMBL" id="QCYY01000450">
    <property type="protein sequence ID" value="ROT85056.1"/>
    <property type="molecule type" value="Genomic_DNA"/>
</dbReference>
<keyword evidence="2" id="KW-1185">Reference proteome</keyword>
<comment type="caution">
    <text evidence="1">The sequence shown here is derived from an EMBL/GenBank/DDBJ whole genome shotgun (WGS) entry which is preliminary data.</text>
</comment>
<protein>
    <submittedName>
        <fullName evidence="1">Uncharacterized protein</fullName>
    </submittedName>
</protein>
<sequence>MQRWLEIHAGRGRTGREVWHCAGVVWISERGLETTSENTPEEKGERQLVEDKSAVFTFLPARTKGLFQSSHTPWIMLGRHRNAPTPVTRCMHSVRHALYPPPPTSLSFAPPAIPILPILRQLSVIWWGVARGGGSPPLRRHREAAGATVYCCCLGSYCSLCRVCLLGMFCCSAPHPAPPPPLSYHYPALPLTQLSACKATLSFHTYFFLPFAINISERLLLLPRLRKPGRTHSALPPSPFPLFFPFLLRLPFCFLSFPPLSPPFNFPSFASSILIFNYSYSLDSTLHPLPHCFSLPLHPFSLHYNPHPLTLLLSPSPSFLPTTTPPPNIASLSFHYTYPQHCFSPFPSFFPVHPSPSTLHLSPSSSFLPPLHPLPLAAQPLSPSPLPSLFPSPLL</sequence>
<gene>
    <name evidence="1" type="ORF">C7M84_021459</name>
</gene>